<dbReference type="InterPro" id="IPR007197">
    <property type="entry name" value="rSAM"/>
</dbReference>
<dbReference type="KEGG" id="aiq:Azoinq_02925"/>
<proteinExistence type="predicted"/>
<sequence>MSSAAFRRSPPPPSRDEEAPDTALPAAVFKGRGAIGNPDSRHVAWTRVREDDGWQSPTTPPPAAPRAPKSSFRSGLGTASRLAPGHPGTSPAAPEAGTDKGERAAPQEEVPPSAPLTRLVEDHSRSILSHNDSPDLPFDQSLNPYRGCEHGCIYCYARPSHAWLGLSPGLDFETVISHKPEAPTLLTEALAKPGYRCRPLALGTNTDAYQPVERRLGLTRRVLEVLEETRHPVTLITKSSLVERDLDLLTALARDGLVQVMISITSLDPTLARQLEPRAAAPARRLETVSRLSEAGIPVGVMVAPVIPGLTDRDMESILAAARQAGALDAVYTVLRLPREVGDLFRAWLHHHAPEKSARILALLYDLRRGKLDAPRFDSRMTGLGHYGDLLGQRFALAKRRQAFPGLPALNTGLFQAPPAPLQAPAPTPQLDLF</sequence>
<protein>
    <submittedName>
        <fullName evidence="6">PA0069 family radical SAM protein</fullName>
    </submittedName>
</protein>
<gene>
    <name evidence="6" type="ORF">Azoinq_02925</name>
</gene>
<dbReference type="GO" id="GO:0046872">
    <property type="term" value="F:metal ion binding"/>
    <property type="evidence" value="ECO:0007669"/>
    <property type="project" value="UniProtKB-KW"/>
</dbReference>
<dbReference type="GO" id="GO:0003824">
    <property type="term" value="F:catalytic activity"/>
    <property type="evidence" value="ECO:0007669"/>
    <property type="project" value="InterPro"/>
</dbReference>
<dbReference type="SMART" id="SM00729">
    <property type="entry name" value="Elp3"/>
    <property type="match status" value="1"/>
</dbReference>
<feature type="compositionally biased region" description="Basic and acidic residues" evidence="4">
    <location>
        <begin position="97"/>
        <end position="106"/>
    </location>
</feature>
<dbReference type="CDD" id="cd01335">
    <property type="entry name" value="Radical_SAM"/>
    <property type="match status" value="1"/>
</dbReference>
<dbReference type="GO" id="GO:0051536">
    <property type="term" value="F:iron-sulfur cluster binding"/>
    <property type="evidence" value="ECO:0007669"/>
    <property type="project" value="UniProtKB-KW"/>
</dbReference>
<dbReference type="NCBIfam" id="NF033668">
    <property type="entry name" value="rSAM_PA0069"/>
    <property type="match status" value="1"/>
</dbReference>
<evidence type="ECO:0000313" key="6">
    <source>
        <dbReference type="EMBL" id="QWT49582.1"/>
    </source>
</evidence>
<dbReference type="SFLD" id="SFLDG01084">
    <property type="entry name" value="Uncharacterised_Radical_SAM_Su"/>
    <property type="match status" value="1"/>
</dbReference>
<dbReference type="RefSeq" id="WP_216126471.1">
    <property type="nucleotide sequence ID" value="NZ_CP064782.1"/>
</dbReference>
<keyword evidence="1" id="KW-0479">Metal-binding</keyword>
<dbReference type="EMBL" id="CP064782">
    <property type="protein sequence ID" value="QWT49582.1"/>
    <property type="molecule type" value="Genomic_DNA"/>
</dbReference>
<feature type="region of interest" description="Disordered" evidence="4">
    <location>
        <begin position="1"/>
        <end position="118"/>
    </location>
</feature>
<dbReference type="Pfam" id="PF04055">
    <property type="entry name" value="Radical_SAM"/>
    <property type="match status" value="1"/>
</dbReference>
<dbReference type="PANTHER" id="PTHR43432">
    <property type="entry name" value="SLR0285 PROTEIN"/>
    <property type="match status" value="1"/>
</dbReference>
<dbReference type="InterPro" id="IPR040086">
    <property type="entry name" value="MJ0683-like"/>
</dbReference>
<keyword evidence="3" id="KW-0411">Iron-sulfur</keyword>
<feature type="domain" description="Radical SAM core" evidence="5">
    <location>
        <begin position="134"/>
        <end position="376"/>
    </location>
</feature>
<dbReference type="PROSITE" id="PS51918">
    <property type="entry name" value="RADICAL_SAM"/>
    <property type="match status" value="1"/>
</dbReference>
<dbReference type="InterPro" id="IPR006638">
    <property type="entry name" value="Elp3/MiaA/NifB-like_rSAM"/>
</dbReference>
<dbReference type="Proteomes" id="UP000683428">
    <property type="component" value="Chromosome"/>
</dbReference>
<accession>A0A975SNG7</accession>
<evidence type="ECO:0000313" key="7">
    <source>
        <dbReference type="Proteomes" id="UP000683428"/>
    </source>
</evidence>
<keyword evidence="2" id="KW-0408">Iron</keyword>
<dbReference type="SFLD" id="SFLDS00029">
    <property type="entry name" value="Radical_SAM"/>
    <property type="match status" value="1"/>
</dbReference>
<keyword evidence="7" id="KW-1185">Reference proteome</keyword>
<organism evidence="6 7">
    <name type="scientific">Azospira inquinata</name>
    <dbReference type="NCBI Taxonomy" id="2785627"/>
    <lineage>
        <taxon>Bacteria</taxon>
        <taxon>Pseudomonadati</taxon>
        <taxon>Pseudomonadota</taxon>
        <taxon>Betaproteobacteria</taxon>
        <taxon>Rhodocyclales</taxon>
        <taxon>Rhodocyclaceae</taxon>
        <taxon>Azospira</taxon>
    </lineage>
</organism>
<evidence type="ECO:0000256" key="4">
    <source>
        <dbReference type="SAM" id="MobiDB-lite"/>
    </source>
</evidence>
<evidence type="ECO:0000256" key="3">
    <source>
        <dbReference type="ARBA" id="ARBA00023014"/>
    </source>
</evidence>
<feature type="compositionally biased region" description="Basic and acidic residues" evidence="4">
    <location>
        <begin position="39"/>
        <end position="52"/>
    </location>
</feature>
<evidence type="ECO:0000256" key="1">
    <source>
        <dbReference type="ARBA" id="ARBA00022723"/>
    </source>
</evidence>
<name>A0A975SNG7_9RHOO</name>
<evidence type="ECO:0000259" key="5">
    <source>
        <dbReference type="PROSITE" id="PS51918"/>
    </source>
</evidence>
<reference evidence="6" key="1">
    <citation type="submission" date="2020-11" db="EMBL/GenBank/DDBJ databases">
        <title>Azospira inquinata sp. nov.</title>
        <authorList>
            <person name="Moe W.M."/>
            <person name="Mikes M.C."/>
        </authorList>
    </citation>
    <scope>NUCLEOTIDE SEQUENCE</scope>
    <source>
        <strain evidence="6">Azo-3</strain>
    </source>
</reference>
<dbReference type="AlphaFoldDB" id="A0A975SNG7"/>
<evidence type="ECO:0000256" key="2">
    <source>
        <dbReference type="ARBA" id="ARBA00023004"/>
    </source>
</evidence>
<dbReference type="PANTHER" id="PTHR43432:SF3">
    <property type="entry name" value="SLR0285 PROTEIN"/>
    <property type="match status" value="1"/>
</dbReference>